<dbReference type="InterPro" id="IPR029045">
    <property type="entry name" value="ClpP/crotonase-like_dom_sf"/>
</dbReference>
<organism evidence="3 4">
    <name type="scientific">Flavobacterium pokkalii</name>
    <dbReference type="NCBI Taxonomy" id="1940408"/>
    <lineage>
        <taxon>Bacteria</taxon>
        <taxon>Pseudomonadati</taxon>
        <taxon>Bacteroidota</taxon>
        <taxon>Flavobacteriia</taxon>
        <taxon>Flavobacteriales</taxon>
        <taxon>Flavobacteriaceae</taxon>
        <taxon>Flavobacterium</taxon>
    </lineage>
</organism>
<sequence length="485" mass="54634">MRKQQLYLLCFFAAFLSFQSCQDYDDKLPEPTDLDVQKFIWRGLNELYLWQTDVPNLADNRFNNNLEYYDFLEQYTPEDLFQSLLYRPPGSDDAAQYGAVDRDSWIVSDYLTLEQQLDGTSKSNGIEFGLSALPNNSNQIIGYVQYIIPNSDASTKDIKRGEVFYGINGISLTQNNFRSLLFSSNENYVMNFADLTYDSNNNPVITPNGKSFDLTKTTLAENPIFLKKVITNGTHKIGYLMYNGFYPSYDTQLNDAFGYFKSENVTDLVLDLRYNGGGSVATAARLASLITGQFTGKIFNELAYNEKKSFLNRKYTFVSTLSGNPLNSLNLSTVYVLTTRSTASASELIINGLDPYINVIQIGDYTYGKNVASVTLYDSPTYTKANVNPSHRYAMQLIVAYSVNAAGFGDYFYTGLKPDYQLTERIKTLGVLGDPSEPLLSTAIGKITGTSKFIVPEKTIPDFKYLNDSKILRGQNMMYFSTEIQ</sequence>
<dbReference type="Gene3D" id="3.90.226.10">
    <property type="entry name" value="2-enoyl-CoA Hydratase, Chain A, domain 1"/>
    <property type="match status" value="1"/>
</dbReference>
<dbReference type="Proteomes" id="UP000661715">
    <property type="component" value="Unassembled WGS sequence"/>
</dbReference>
<gene>
    <name evidence="3" type="ORF">B6A10_04595</name>
</gene>
<evidence type="ECO:0000256" key="1">
    <source>
        <dbReference type="SAM" id="SignalP"/>
    </source>
</evidence>
<dbReference type="Gene3D" id="2.30.42.10">
    <property type="match status" value="1"/>
</dbReference>
<comment type="caution">
    <text evidence="3">The sequence shown here is derived from an EMBL/GenBank/DDBJ whole genome shotgun (WGS) entry which is preliminary data.</text>
</comment>
<evidence type="ECO:0000313" key="3">
    <source>
        <dbReference type="EMBL" id="MBD0724451.1"/>
    </source>
</evidence>
<dbReference type="Pfam" id="PF18294">
    <property type="entry name" value="Pept_S41_N"/>
    <property type="match status" value="1"/>
</dbReference>
<evidence type="ECO:0000259" key="2">
    <source>
        <dbReference type="SMART" id="SM00245"/>
    </source>
</evidence>
<feature type="chain" id="PRO_5046383415" evidence="1">
    <location>
        <begin position="24"/>
        <end position="485"/>
    </location>
</feature>
<dbReference type="SMART" id="SM00245">
    <property type="entry name" value="TSPc"/>
    <property type="match status" value="1"/>
</dbReference>
<dbReference type="Pfam" id="PF03572">
    <property type="entry name" value="Peptidase_S41"/>
    <property type="match status" value="1"/>
</dbReference>
<feature type="signal peptide" evidence="1">
    <location>
        <begin position="1"/>
        <end position="23"/>
    </location>
</feature>
<keyword evidence="4" id="KW-1185">Reference proteome</keyword>
<evidence type="ECO:0000313" key="4">
    <source>
        <dbReference type="Proteomes" id="UP000661715"/>
    </source>
</evidence>
<dbReference type="EMBL" id="NASZ01000004">
    <property type="protein sequence ID" value="MBD0724451.1"/>
    <property type="molecule type" value="Genomic_DNA"/>
</dbReference>
<accession>A0ABR7UNJ3</accession>
<dbReference type="PANTHER" id="PTHR32060">
    <property type="entry name" value="TAIL-SPECIFIC PROTEASE"/>
    <property type="match status" value="1"/>
</dbReference>
<dbReference type="InterPro" id="IPR005151">
    <property type="entry name" value="Tail-specific_protease"/>
</dbReference>
<dbReference type="PANTHER" id="PTHR32060:SF30">
    <property type="entry name" value="CARBOXY-TERMINAL PROCESSING PROTEASE CTPA"/>
    <property type="match status" value="1"/>
</dbReference>
<feature type="domain" description="Tail specific protease" evidence="2">
    <location>
        <begin position="207"/>
        <end position="423"/>
    </location>
</feature>
<dbReference type="PROSITE" id="PS51257">
    <property type="entry name" value="PROKAR_LIPOPROTEIN"/>
    <property type="match status" value="1"/>
</dbReference>
<proteinExistence type="predicted"/>
<reference evidence="3 4" key="1">
    <citation type="journal article" date="2020" name="Microbiol. Res.">
        <title>Flavobacterium pokkalii sp. nov., a novel plant growth promoting native rhizobacteria isolated from pokkali rice grown in coastal saline affected agricultural regions of southern India, Kerala.</title>
        <authorList>
            <person name="Menon R.R."/>
            <person name="Kumari S."/>
            <person name="Viver T."/>
            <person name="Rameshkumar N."/>
        </authorList>
    </citation>
    <scope>NUCLEOTIDE SEQUENCE [LARGE SCALE GENOMIC DNA]</scope>
    <source>
        <strain evidence="3 4">L1I52</strain>
    </source>
</reference>
<dbReference type="CDD" id="cd07561">
    <property type="entry name" value="Peptidase_S41_CPP_like"/>
    <property type="match status" value="1"/>
</dbReference>
<dbReference type="InterPro" id="IPR036034">
    <property type="entry name" value="PDZ_sf"/>
</dbReference>
<name>A0ABR7UNJ3_9FLAO</name>
<dbReference type="SUPFAM" id="SSF52096">
    <property type="entry name" value="ClpP/crotonase"/>
    <property type="match status" value="1"/>
</dbReference>
<keyword evidence="1" id="KW-0732">Signal</keyword>
<dbReference type="Gene3D" id="3.30.750.170">
    <property type="match status" value="1"/>
</dbReference>
<protein>
    <submittedName>
        <fullName evidence="3">Peptidase S41</fullName>
    </submittedName>
</protein>
<dbReference type="RefSeq" id="WP_188219891.1">
    <property type="nucleotide sequence ID" value="NZ_NASZ01000004.1"/>
</dbReference>
<dbReference type="InterPro" id="IPR041613">
    <property type="entry name" value="Pept_S41_N"/>
</dbReference>